<gene>
    <name evidence="2" type="ORF">METZ01_LOCUS208903</name>
</gene>
<dbReference type="SUPFAM" id="SSF53448">
    <property type="entry name" value="Nucleotide-diphospho-sugar transferases"/>
    <property type="match status" value="1"/>
</dbReference>
<dbReference type="GO" id="GO:0004475">
    <property type="term" value="F:mannose-1-phosphate guanylyltransferase (GTP) activity"/>
    <property type="evidence" value="ECO:0007669"/>
    <property type="project" value="TreeGrafter"/>
</dbReference>
<sequence>MFQETILRLDGIENLSAPIIVCNSDHRFIVAEQLQQIKVSQSTILLEPVSRNTAPAIAAAAIHVMKDKENIDAILLILSADHVIQDIKAFHDAINIAQIQAETGKLATFGIVPTHSNTEYGYIQAETDN</sequence>
<dbReference type="AlphaFoldDB" id="A0A382F053"/>
<dbReference type="Pfam" id="PF00483">
    <property type="entry name" value="NTP_transferase"/>
    <property type="match status" value="1"/>
</dbReference>
<accession>A0A382F053</accession>
<dbReference type="PANTHER" id="PTHR46390:SF1">
    <property type="entry name" value="MANNOSE-1-PHOSPHATE GUANYLYLTRANSFERASE"/>
    <property type="match status" value="1"/>
</dbReference>
<name>A0A382F053_9ZZZZ</name>
<protein>
    <recommendedName>
        <fullName evidence="1">Nucleotidyl transferase domain-containing protein</fullName>
    </recommendedName>
</protein>
<dbReference type="EMBL" id="UINC01047149">
    <property type="protein sequence ID" value="SVB56049.1"/>
    <property type="molecule type" value="Genomic_DNA"/>
</dbReference>
<dbReference type="InterPro" id="IPR005835">
    <property type="entry name" value="NTP_transferase_dom"/>
</dbReference>
<dbReference type="GO" id="GO:0009298">
    <property type="term" value="P:GDP-mannose biosynthetic process"/>
    <property type="evidence" value="ECO:0007669"/>
    <property type="project" value="TreeGrafter"/>
</dbReference>
<evidence type="ECO:0000313" key="2">
    <source>
        <dbReference type="EMBL" id="SVB56049.1"/>
    </source>
</evidence>
<evidence type="ECO:0000259" key="1">
    <source>
        <dbReference type="Pfam" id="PF00483"/>
    </source>
</evidence>
<feature type="non-terminal residue" evidence="2">
    <location>
        <position position="129"/>
    </location>
</feature>
<dbReference type="PANTHER" id="PTHR46390">
    <property type="entry name" value="MANNOSE-1-PHOSPHATE GUANYLYLTRANSFERASE"/>
    <property type="match status" value="1"/>
</dbReference>
<dbReference type="Gene3D" id="3.90.550.10">
    <property type="entry name" value="Spore Coat Polysaccharide Biosynthesis Protein SpsA, Chain A"/>
    <property type="match status" value="1"/>
</dbReference>
<feature type="domain" description="Nucleotidyl transferase" evidence="1">
    <location>
        <begin position="1"/>
        <end position="127"/>
    </location>
</feature>
<organism evidence="2">
    <name type="scientific">marine metagenome</name>
    <dbReference type="NCBI Taxonomy" id="408172"/>
    <lineage>
        <taxon>unclassified sequences</taxon>
        <taxon>metagenomes</taxon>
        <taxon>ecological metagenomes</taxon>
    </lineage>
</organism>
<proteinExistence type="predicted"/>
<dbReference type="InterPro" id="IPR051161">
    <property type="entry name" value="Mannose-6P_isomerase_type2"/>
</dbReference>
<reference evidence="2" key="1">
    <citation type="submission" date="2018-05" db="EMBL/GenBank/DDBJ databases">
        <authorList>
            <person name="Lanie J.A."/>
            <person name="Ng W.-L."/>
            <person name="Kazmierczak K.M."/>
            <person name="Andrzejewski T.M."/>
            <person name="Davidsen T.M."/>
            <person name="Wayne K.J."/>
            <person name="Tettelin H."/>
            <person name="Glass J.I."/>
            <person name="Rusch D."/>
            <person name="Podicherti R."/>
            <person name="Tsui H.-C.T."/>
            <person name="Winkler M.E."/>
        </authorList>
    </citation>
    <scope>NUCLEOTIDE SEQUENCE</scope>
</reference>
<dbReference type="InterPro" id="IPR029044">
    <property type="entry name" value="Nucleotide-diphossugar_trans"/>
</dbReference>